<dbReference type="Pfam" id="PF05721">
    <property type="entry name" value="PhyH"/>
    <property type="match status" value="1"/>
</dbReference>
<dbReference type="AlphaFoldDB" id="A0A936NDN4"/>
<accession>A0A936NDN4</accession>
<dbReference type="GO" id="GO:0016706">
    <property type="term" value="F:2-oxoglutarate-dependent dioxygenase activity"/>
    <property type="evidence" value="ECO:0007669"/>
    <property type="project" value="UniProtKB-ARBA"/>
</dbReference>
<reference evidence="1 2" key="1">
    <citation type="submission" date="2020-10" db="EMBL/GenBank/DDBJ databases">
        <title>Connecting structure to function with the recovery of over 1000 high-quality activated sludge metagenome-assembled genomes encoding full-length rRNA genes using long-read sequencing.</title>
        <authorList>
            <person name="Singleton C.M."/>
            <person name="Petriglieri F."/>
            <person name="Kristensen J.M."/>
            <person name="Kirkegaard R.H."/>
            <person name="Michaelsen T.Y."/>
            <person name="Andersen M.H."/>
            <person name="Karst S.M."/>
            <person name="Dueholm M.S."/>
            <person name="Nielsen P.H."/>
            <person name="Albertsen M."/>
        </authorList>
    </citation>
    <scope>NUCLEOTIDE SEQUENCE [LARGE SCALE GENOMIC DNA]</scope>
    <source>
        <strain evidence="1">Lyne_18-Q3-R50-59_MAXAC.006</strain>
    </source>
</reference>
<protein>
    <submittedName>
        <fullName evidence="1">Phytanoyl-CoA dioxygenase family protein</fullName>
    </submittedName>
</protein>
<sequence>MSSLIDFVQFHEVDLPARLRSGNARLAAHDVTEVGAIGFHQEGTDHSYTYVPVGDDIEIRRGTSDARTVVTIDLESFSGLVGDAETAPGLLYSDRVSCTAGSPMRFVRWEPALRAMFHGRPIYDPAAFELRSAGGDPLDPAASFTTSDDDAAMTEFLHSAGYLHVRGVFDADEIETMLEAAQRQQAAATPGDDRSWWGRNRSGDEVLSRVTHAGSDPDLRRLYDDHRLLDLVALSEFDLTARAGQADEGVMVLWKQPDMTEGLSDIPWHRDCGLGGHATMCPLLIATVCLTGGGPDSGELRMLPGSWRYSSPSIDTDDSDAPQGVALDVQPGDVTLHYSDIAHVSCPPSGPGPFRTSLLLAFVPDVETHALSKQSYNSALHRSSDGHVDHLRDVLEAKPTR</sequence>
<dbReference type="Proteomes" id="UP000727993">
    <property type="component" value="Unassembled WGS sequence"/>
</dbReference>
<gene>
    <name evidence="1" type="ORF">IPN02_11785</name>
</gene>
<evidence type="ECO:0000313" key="1">
    <source>
        <dbReference type="EMBL" id="MBK9297488.1"/>
    </source>
</evidence>
<evidence type="ECO:0000313" key="2">
    <source>
        <dbReference type="Proteomes" id="UP000727993"/>
    </source>
</evidence>
<dbReference type="SUPFAM" id="SSF51197">
    <property type="entry name" value="Clavaminate synthase-like"/>
    <property type="match status" value="1"/>
</dbReference>
<organism evidence="1 2">
    <name type="scientific">Candidatus Neomicrothrix subdominans</name>
    <dbReference type="NCBI Taxonomy" id="2954438"/>
    <lineage>
        <taxon>Bacteria</taxon>
        <taxon>Bacillati</taxon>
        <taxon>Actinomycetota</taxon>
        <taxon>Acidimicrobiia</taxon>
        <taxon>Acidimicrobiales</taxon>
        <taxon>Microthrixaceae</taxon>
        <taxon>Candidatus Neomicrothrix</taxon>
    </lineage>
</organism>
<keyword evidence="1" id="KW-0560">Oxidoreductase</keyword>
<dbReference type="EMBL" id="JADJZA010000007">
    <property type="protein sequence ID" value="MBK9297488.1"/>
    <property type="molecule type" value="Genomic_DNA"/>
</dbReference>
<comment type="caution">
    <text evidence="1">The sequence shown here is derived from an EMBL/GenBank/DDBJ whole genome shotgun (WGS) entry which is preliminary data.</text>
</comment>
<proteinExistence type="predicted"/>
<dbReference type="InterPro" id="IPR008775">
    <property type="entry name" value="Phytyl_CoA_dOase-like"/>
</dbReference>
<dbReference type="Gene3D" id="2.60.120.620">
    <property type="entry name" value="q2cbj1_9rhob like domain"/>
    <property type="match status" value="1"/>
</dbReference>
<name>A0A936NDN4_9ACTN</name>
<keyword evidence="1" id="KW-0223">Dioxygenase</keyword>